<gene>
    <name evidence="3" type="ORF">AQUCO_02600322v1</name>
</gene>
<dbReference type="InterPro" id="IPR001810">
    <property type="entry name" value="F-box_dom"/>
</dbReference>
<feature type="transmembrane region" description="Helical" evidence="1">
    <location>
        <begin position="15"/>
        <end position="31"/>
    </location>
</feature>
<accession>A0A2G5D8C0</accession>
<dbReference type="Proteomes" id="UP000230069">
    <property type="component" value="Unassembled WGS sequence"/>
</dbReference>
<sequence length="170" mass="19596">MEDDNTKKSILPNDVIIDILLFLLIKSLMRFRCVNKTWLRLLTNDHPHFAQSYLSKSNKNKTTILALGMEEFQDKTKIYSAVELSLACDKAIDLELPFSAKSYFVGGIRNGLILLRIADVKNKLFIWNPFTNDYIHIPYHLHLLPIILIVVIKLPTLGLVFFNLLISIRL</sequence>
<dbReference type="InParanoid" id="A0A2G5D8C0"/>
<dbReference type="PANTHER" id="PTHR31672">
    <property type="entry name" value="BNACNNG10540D PROTEIN"/>
    <property type="match status" value="1"/>
</dbReference>
<proteinExistence type="predicted"/>
<feature type="domain" description="F-box" evidence="2">
    <location>
        <begin position="11"/>
        <end position="51"/>
    </location>
</feature>
<dbReference type="OrthoDB" id="591557at2759"/>
<dbReference type="EMBL" id="KZ305043">
    <property type="protein sequence ID" value="PIA39775.1"/>
    <property type="molecule type" value="Genomic_DNA"/>
</dbReference>
<evidence type="ECO:0000259" key="2">
    <source>
        <dbReference type="SMART" id="SM00256"/>
    </source>
</evidence>
<dbReference type="Gene3D" id="1.20.1280.50">
    <property type="match status" value="1"/>
</dbReference>
<organism evidence="3 4">
    <name type="scientific">Aquilegia coerulea</name>
    <name type="common">Rocky mountain columbine</name>
    <dbReference type="NCBI Taxonomy" id="218851"/>
    <lineage>
        <taxon>Eukaryota</taxon>
        <taxon>Viridiplantae</taxon>
        <taxon>Streptophyta</taxon>
        <taxon>Embryophyta</taxon>
        <taxon>Tracheophyta</taxon>
        <taxon>Spermatophyta</taxon>
        <taxon>Magnoliopsida</taxon>
        <taxon>Ranunculales</taxon>
        <taxon>Ranunculaceae</taxon>
        <taxon>Thalictroideae</taxon>
        <taxon>Aquilegia</taxon>
    </lineage>
</organism>
<protein>
    <recommendedName>
        <fullName evidence="2">F-box domain-containing protein</fullName>
    </recommendedName>
</protein>
<keyword evidence="1" id="KW-0472">Membrane</keyword>
<reference evidence="3 4" key="1">
    <citation type="submission" date="2017-09" db="EMBL/GenBank/DDBJ databases">
        <title>WGS assembly of Aquilegia coerulea Goldsmith.</title>
        <authorList>
            <person name="Hodges S."/>
            <person name="Kramer E."/>
            <person name="Nordborg M."/>
            <person name="Tomkins J."/>
            <person name="Borevitz J."/>
            <person name="Derieg N."/>
            <person name="Yan J."/>
            <person name="Mihaltcheva S."/>
            <person name="Hayes R.D."/>
            <person name="Rokhsar D."/>
        </authorList>
    </citation>
    <scope>NUCLEOTIDE SEQUENCE [LARGE SCALE GENOMIC DNA]</scope>
    <source>
        <strain evidence="4">cv. Goldsmith</strain>
    </source>
</reference>
<dbReference type="SUPFAM" id="SSF81383">
    <property type="entry name" value="F-box domain"/>
    <property type="match status" value="1"/>
</dbReference>
<keyword evidence="1" id="KW-0812">Transmembrane</keyword>
<dbReference type="AlphaFoldDB" id="A0A2G5D8C0"/>
<dbReference type="Pfam" id="PF00646">
    <property type="entry name" value="F-box"/>
    <property type="match status" value="1"/>
</dbReference>
<dbReference type="InterPro" id="IPR036047">
    <property type="entry name" value="F-box-like_dom_sf"/>
</dbReference>
<keyword evidence="1" id="KW-1133">Transmembrane helix</keyword>
<keyword evidence="4" id="KW-1185">Reference proteome</keyword>
<dbReference type="InterPro" id="IPR050796">
    <property type="entry name" value="SCF_F-box_component"/>
</dbReference>
<dbReference type="SMART" id="SM00256">
    <property type="entry name" value="FBOX"/>
    <property type="match status" value="1"/>
</dbReference>
<evidence type="ECO:0000313" key="4">
    <source>
        <dbReference type="Proteomes" id="UP000230069"/>
    </source>
</evidence>
<dbReference type="STRING" id="218851.A0A2G5D8C0"/>
<evidence type="ECO:0000256" key="1">
    <source>
        <dbReference type="SAM" id="Phobius"/>
    </source>
</evidence>
<feature type="transmembrane region" description="Helical" evidence="1">
    <location>
        <begin position="143"/>
        <end position="166"/>
    </location>
</feature>
<dbReference type="PANTHER" id="PTHR31672:SF13">
    <property type="entry name" value="F-BOX PROTEIN CPR30-LIKE"/>
    <property type="match status" value="1"/>
</dbReference>
<dbReference type="FunCoup" id="A0A2G5D8C0">
    <property type="interactions" value="713"/>
</dbReference>
<name>A0A2G5D8C0_AQUCA</name>
<evidence type="ECO:0000313" key="3">
    <source>
        <dbReference type="EMBL" id="PIA39775.1"/>
    </source>
</evidence>